<organism evidence="1 2">
    <name type="scientific">Veillonella nakazawae</name>
    <dbReference type="NCBI Taxonomy" id="2682456"/>
    <lineage>
        <taxon>Bacteria</taxon>
        <taxon>Bacillati</taxon>
        <taxon>Bacillota</taxon>
        <taxon>Negativicutes</taxon>
        <taxon>Veillonellales</taxon>
        <taxon>Veillonellaceae</taxon>
        <taxon>Veillonella</taxon>
    </lineage>
</organism>
<protein>
    <submittedName>
        <fullName evidence="1">Uncharacterized protein</fullName>
    </submittedName>
</protein>
<proteinExistence type="predicted"/>
<sequence>MRNFVDILKTVLCCEYVDKWLQTINIVIHNREIAQLVAPIHFYTYEQAPTITTTKTNKQSKNQ</sequence>
<name>A0ABM7H946_9FIRM</name>
<evidence type="ECO:0000313" key="2">
    <source>
        <dbReference type="Proteomes" id="UP000509249"/>
    </source>
</evidence>
<dbReference type="EMBL" id="AP022321">
    <property type="protein sequence ID" value="BBU33556.1"/>
    <property type="molecule type" value="Genomic_DNA"/>
</dbReference>
<dbReference type="Proteomes" id="UP000509249">
    <property type="component" value="Chromosome"/>
</dbReference>
<reference evidence="1 2" key="1">
    <citation type="journal article" date="2020" name="Int. J. Syst. Evol. Microbiol.">
        <title>Veillonella nakazawae sp. nov., an anaerobic gram-negative coccus isolated from the oral cavity of Japanese children.</title>
        <authorList>
            <person name="Mashima I."/>
            <person name="Theodorea C.F."/>
            <person name="Djais A.A."/>
            <person name="Kunihiro T."/>
            <person name="Kawamura Y."/>
            <person name="Otomo M."/>
            <person name="Saitoh M."/>
            <person name="Tamai R."/>
            <person name="Kiyoura Y."/>
        </authorList>
    </citation>
    <scope>NUCLEOTIDE SEQUENCE [LARGE SCALE GENOMIC DNA]</scope>
    <source>
        <strain evidence="1 2">T1-7</strain>
    </source>
</reference>
<accession>A0ABM7H946</accession>
<evidence type="ECO:0000313" key="1">
    <source>
        <dbReference type="EMBL" id="BBU33556.1"/>
    </source>
</evidence>
<gene>
    <name evidence="1" type="ORF">VEIT17_00020</name>
</gene>
<keyword evidence="2" id="KW-1185">Reference proteome</keyword>